<dbReference type="Proteomes" id="UP000190150">
    <property type="component" value="Unassembled WGS sequence"/>
</dbReference>
<evidence type="ECO:0000313" key="2">
    <source>
        <dbReference type="Proteomes" id="UP000190150"/>
    </source>
</evidence>
<proteinExistence type="predicted"/>
<sequence>MATMYSLFFGVLFTVVCSFKGNGSGDVSSLKPRVAHTFLLDQESMQRTGTKWSSAKLNQGMVAHPKFNSCSLKIKNSPDKSGSKSLIFLTRSPFKFLTVSQPRPIYSATTGSYVHLLRLSPAKFLTIVGGCTSFVSKVLSDEFFASFFAEKKEEPCHSLVPNFGSSSGIKRDLIIQIASNELGTHEATGNNDGPRIEEYLRYTNLGKGYEWCAAFVSWCAPVKGL</sequence>
<protein>
    <submittedName>
        <fullName evidence="1">Uncharacterized protein</fullName>
    </submittedName>
</protein>
<accession>A0A1T5FH64</accession>
<organism evidence="1 2">
    <name type="scientific">Sphingobacterium nematocida</name>
    <dbReference type="NCBI Taxonomy" id="1513896"/>
    <lineage>
        <taxon>Bacteria</taxon>
        <taxon>Pseudomonadati</taxon>
        <taxon>Bacteroidota</taxon>
        <taxon>Sphingobacteriia</taxon>
        <taxon>Sphingobacteriales</taxon>
        <taxon>Sphingobacteriaceae</taxon>
        <taxon>Sphingobacterium</taxon>
    </lineage>
</organism>
<reference evidence="2" key="1">
    <citation type="submission" date="2017-02" db="EMBL/GenBank/DDBJ databases">
        <authorList>
            <person name="Varghese N."/>
            <person name="Submissions S."/>
        </authorList>
    </citation>
    <scope>NUCLEOTIDE SEQUENCE [LARGE SCALE GENOMIC DNA]</scope>
    <source>
        <strain evidence="2">DSM 24091</strain>
    </source>
</reference>
<dbReference type="EMBL" id="FUZF01000016">
    <property type="protein sequence ID" value="SKB95511.1"/>
    <property type="molecule type" value="Genomic_DNA"/>
</dbReference>
<dbReference type="STRING" id="1513896.SAMN05660841_03249"/>
<dbReference type="AlphaFoldDB" id="A0A1T5FH64"/>
<evidence type="ECO:0000313" key="1">
    <source>
        <dbReference type="EMBL" id="SKB95511.1"/>
    </source>
</evidence>
<keyword evidence="2" id="KW-1185">Reference proteome</keyword>
<dbReference type="RefSeq" id="WP_139375353.1">
    <property type="nucleotide sequence ID" value="NZ_FUZF01000016.1"/>
</dbReference>
<dbReference type="OrthoDB" id="9813532at2"/>
<gene>
    <name evidence="1" type="ORF">SAMN05660841_03249</name>
</gene>
<name>A0A1T5FH64_9SPHI</name>